<dbReference type="Pfam" id="PF14278">
    <property type="entry name" value="TetR_C_8"/>
    <property type="match status" value="1"/>
</dbReference>
<dbReference type="Proteomes" id="UP000813420">
    <property type="component" value="Unassembled WGS sequence"/>
</dbReference>
<sequence>MRRLISDTFSELVKTQDVDKITVTMLIGECHISRQTFYYHFQDMDEVLEWTILEKSKQMLEQSIQAEEPEKALRVFVSFFKRNAVQMRKFMESRKRDRAVRILIDALIQYLRGVIERYKSPEIKIDYDDMEVMLRFFACGMMGILIHYADNPQLSEEKLIEQIRRILTGRLVPGKQDPPQ</sequence>
<organism evidence="2 3">
    <name type="scientific">Merdimonas faecis</name>
    <dbReference type="NCBI Taxonomy" id="1653435"/>
    <lineage>
        <taxon>Bacteria</taxon>
        <taxon>Bacillati</taxon>
        <taxon>Bacillota</taxon>
        <taxon>Clostridia</taxon>
        <taxon>Lachnospirales</taxon>
        <taxon>Lachnospiraceae</taxon>
        <taxon>Merdimonas</taxon>
    </lineage>
</organism>
<protein>
    <submittedName>
        <fullName evidence="2">TetR/AcrR family transcriptional regulator C-terminal domain-containing protein</fullName>
    </submittedName>
</protein>
<accession>A0A9D2W080</accession>
<dbReference type="Gene3D" id="1.10.357.10">
    <property type="entry name" value="Tetracycline Repressor, domain 2"/>
    <property type="match status" value="1"/>
</dbReference>
<reference evidence="2" key="1">
    <citation type="journal article" date="2021" name="PeerJ">
        <title>Extensive microbial diversity within the chicken gut microbiome revealed by metagenomics and culture.</title>
        <authorList>
            <person name="Gilroy R."/>
            <person name="Ravi A."/>
            <person name="Getino M."/>
            <person name="Pursley I."/>
            <person name="Horton D.L."/>
            <person name="Alikhan N.F."/>
            <person name="Baker D."/>
            <person name="Gharbi K."/>
            <person name="Hall N."/>
            <person name="Watson M."/>
            <person name="Adriaenssens E.M."/>
            <person name="Foster-Nyarko E."/>
            <person name="Jarju S."/>
            <person name="Secka A."/>
            <person name="Antonio M."/>
            <person name="Oren A."/>
            <person name="Chaudhuri R.R."/>
            <person name="La Ragione R."/>
            <person name="Hildebrand F."/>
            <person name="Pallen M.J."/>
        </authorList>
    </citation>
    <scope>NUCLEOTIDE SEQUENCE</scope>
    <source>
        <strain evidence="2">USAMLcec4-12693</strain>
    </source>
</reference>
<proteinExistence type="predicted"/>
<dbReference type="InterPro" id="IPR039532">
    <property type="entry name" value="TetR_C_Firmicutes"/>
</dbReference>
<dbReference type="InterPro" id="IPR050624">
    <property type="entry name" value="HTH-type_Tx_Regulator"/>
</dbReference>
<evidence type="ECO:0000259" key="1">
    <source>
        <dbReference type="Pfam" id="PF14278"/>
    </source>
</evidence>
<dbReference type="SUPFAM" id="SSF46689">
    <property type="entry name" value="Homeodomain-like"/>
    <property type="match status" value="1"/>
</dbReference>
<feature type="domain" description="Transcriptional regulator TetR C-terminal Firmicutes type" evidence="1">
    <location>
        <begin position="67"/>
        <end position="169"/>
    </location>
</feature>
<evidence type="ECO:0000313" key="3">
    <source>
        <dbReference type="Proteomes" id="UP000813420"/>
    </source>
</evidence>
<gene>
    <name evidence="2" type="ORF">K8V39_11090</name>
</gene>
<dbReference type="EMBL" id="DYXE01000088">
    <property type="protein sequence ID" value="HJH50796.1"/>
    <property type="molecule type" value="Genomic_DNA"/>
</dbReference>
<reference evidence="2" key="2">
    <citation type="submission" date="2021-09" db="EMBL/GenBank/DDBJ databases">
        <authorList>
            <person name="Gilroy R."/>
        </authorList>
    </citation>
    <scope>NUCLEOTIDE SEQUENCE</scope>
    <source>
        <strain evidence="2">USAMLcec4-12693</strain>
    </source>
</reference>
<comment type="caution">
    <text evidence="2">The sequence shown here is derived from an EMBL/GenBank/DDBJ whole genome shotgun (WGS) entry which is preliminary data.</text>
</comment>
<name>A0A9D2W080_9FIRM</name>
<dbReference type="PANTHER" id="PTHR43479:SF7">
    <property type="entry name" value="TETR-FAMILY TRANSCRIPTIONAL REGULATOR"/>
    <property type="match status" value="1"/>
</dbReference>
<evidence type="ECO:0000313" key="2">
    <source>
        <dbReference type="EMBL" id="HJH50796.1"/>
    </source>
</evidence>
<dbReference type="RefSeq" id="WP_277272479.1">
    <property type="nucleotide sequence ID" value="NZ_CAWVCY010000179.1"/>
</dbReference>
<dbReference type="PANTHER" id="PTHR43479">
    <property type="entry name" value="ACREF/ENVCD OPERON REPRESSOR-RELATED"/>
    <property type="match status" value="1"/>
</dbReference>
<dbReference type="AlphaFoldDB" id="A0A9D2W080"/>
<dbReference type="InterPro" id="IPR009057">
    <property type="entry name" value="Homeodomain-like_sf"/>
</dbReference>